<name>A0ABS9YWC5_9MYCO</name>
<dbReference type="NCBIfam" id="NF047719">
    <property type="entry name" value="SCO6745_fam_HTH"/>
    <property type="match status" value="1"/>
</dbReference>
<protein>
    <recommendedName>
        <fullName evidence="3">SalK</fullName>
    </recommendedName>
</protein>
<dbReference type="RefSeq" id="WP_243071822.1">
    <property type="nucleotide sequence ID" value="NZ_JAIVFL010000001.1"/>
</dbReference>
<dbReference type="EMBL" id="JAIVFL010000001">
    <property type="protein sequence ID" value="MCI4675515.1"/>
    <property type="molecule type" value="Genomic_DNA"/>
</dbReference>
<accession>A0ABS9YWC5</accession>
<gene>
    <name evidence="1" type="ORF">K9U37_11710</name>
</gene>
<dbReference type="InterPro" id="IPR054058">
    <property type="entry name" value="HTH_67"/>
</dbReference>
<keyword evidence="2" id="KW-1185">Reference proteome</keyword>
<sequence length="295" mass="31514">MSRAPLLARRFFDRFEPVHAITYFAPEVRSGLAAMGFTGYWRGYFAARSSPLGPVPAEVVTAIFYNFAAERVHRTVPAVWEVATPAEVLRVREDTAVAALRRCGLSDDSAGVAEAAELAGVAARSAPLDGRPLFAANLALPWPRTPLAALWQAATLLREHRGDGHVAALAAEGIGGREASVLHVAAGAVPAAVIKRSRDYTDEEWDARTDSLKARGLLTAAGELTDEGRALKNHVEHRTDTLALTALDALDDDAVERLFAALTPLTRLVVAGGDIPAATPMGLRRDDLDDDSAHL</sequence>
<evidence type="ECO:0000313" key="2">
    <source>
        <dbReference type="Proteomes" id="UP001139068"/>
    </source>
</evidence>
<comment type="caution">
    <text evidence="1">The sequence shown here is derived from an EMBL/GenBank/DDBJ whole genome shotgun (WGS) entry which is preliminary data.</text>
</comment>
<dbReference type="Proteomes" id="UP001139068">
    <property type="component" value="Unassembled WGS sequence"/>
</dbReference>
<proteinExistence type="predicted"/>
<reference evidence="1" key="1">
    <citation type="journal article" date="2022" name="ISME J.">
        <title>Identification of active gaseous-alkane degraders at natural gas seeps.</title>
        <authorList>
            <person name="Farhan Ul Haque M."/>
            <person name="Hernandez M."/>
            <person name="Crombie A.T."/>
            <person name="Murrell J.C."/>
        </authorList>
    </citation>
    <scope>NUCLEOTIDE SEQUENCE</scope>
    <source>
        <strain evidence="1">ANDR5</strain>
    </source>
</reference>
<evidence type="ECO:0000313" key="1">
    <source>
        <dbReference type="EMBL" id="MCI4675515.1"/>
    </source>
</evidence>
<dbReference type="Pfam" id="PF21863">
    <property type="entry name" value="HTH_67"/>
    <property type="match status" value="1"/>
</dbReference>
<evidence type="ECO:0008006" key="3">
    <source>
        <dbReference type="Google" id="ProtNLM"/>
    </source>
</evidence>
<organism evidence="1 2">
    <name type="scientific">Candidatus Mycolicibacterium alkanivorans</name>
    <dbReference type="NCBI Taxonomy" id="2954114"/>
    <lineage>
        <taxon>Bacteria</taxon>
        <taxon>Bacillati</taxon>
        <taxon>Actinomycetota</taxon>
        <taxon>Actinomycetes</taxon>
        <taxon>Mycobacteriales</taxon>
        <taxon>Mycobacteriaceae</taxon>
        <taxon>Mycolicibacterium</taxon>
    </lineage>
</organism>